<sequence>MFTTAPRPRSTMPGSTACVTRVRASTLSRTRFRASASSTSWK</sequence>
<organism evidence="2">
    <name type="scientific">Arundo donax</name>
    <name type="common">Giant reed</name>
    <name type="synonym">Donax arundinaceus</name>
    <dbReference type="NCBI Taxonomy" id="35708"/>
    <lineage>
        <taxon>Eukaryota</taxon>
        <taxon>Viridiplantae</taxon>
        <taxon>Streptophyta</taxon>
        <taxon>Embryophyta</taxon>
        <taxon>Tracheophyta</taxon>
        <taxon>Spermatophyta</taxon>
        <taxon>Magnoliopsida</taxon>
        <taxon>Liliopsida</taxon>
        <taxon>Poales</taxon>
        <taxon>Poaceae</taxon>
        <taxon>PACMAD clade</taxon>
        <taxon>Arundinoideae</taxon>
        <taxon>Arundineae</taxon>
        <taxon>Arundo</taxon>
    </lineage>
</organism>
<dbReference type="AlphaFoldDB" id="A0A0A9AL32"/>
<evidence type="ECO:0000313" key="2">
    <source>
        <dbReference type="EMBL" id="JAD50563.1"/>
    </source>
</evidence>
<accession>A0A0A9AL32</accession>
<reference evidence="2" key="1">
    <citation type="submission" date="2014-09" db="EMBL/GenBank/DDBJ databases">
        <authorList>
            <person name="Magalhaes I.L.F."/>
            <person name="Oliveira U."/>
            <person name="Santos F.R."/>
            <person name="Vidigal T.H.D.A."/>
            <person name="Brescovit A.D."/>
            <person name="Santos A.J."/>
        </authorList>
    </citation>
    <scope>NUCLEOTIDE SEQUENCE</scope>
    <source>
        <tissue evidence="2">Shoot tissue taken approximately 20 cm above the soil surface</tissue>
    </source>
</reference>
<proteinExistence type="predicted"/>
<dbReference type="EMBL" id="GBRH01247332">
    <property type="protein sequence ID" value="JAD50563.1"/>
    <property type="molecule type" value="Transcribed_RNA"/>
</dbReference>
<reference evidence="2" key="2">
    <citation type="journal article" date="2015" name="Data Brief">
        <title>Shoot transcriptome of the giant reed, Arundo donax.</title>
        <authorList>
            <person name="Barrero R.A."/>
            <person name="Guerrero F.D."/>
            <person name="Moolhuijzen P."/>
            <person name="Goolsby J.A."/>
            <person name="Tidwell J."/>
            <person name="Bellgard S.E."/>
            <person name="Bellgard M.I."/>
        </authorList>
    </citation>
    <scope>NUCLEOTIDE SEQUENCE</scope>
    <source>
        <tissue evidence="2">Shoot tissue taken approximately 20 cm above the soil surface</tissue>
    </source>
</reference>
<feature type="region of interest" description="Disordered" evidence="1">
    <location>
        <begin position="1"/>
        <end position="22"/>
    </location>
</feature>
<evidence type="ECO:0000256" key="1">
    <source>
        <dbReference type="SAM" id="MobiDB-lite"/>
    </source>
</evidence>
<protein>
    <submittedName>
        <fullName evidence="2">Uncharacterized protein</fullName>
    </submittedName>
</protein>
<name>A0A0A9AL32_ARUDO</name>